<comment type="subcellular location">
    <subcellularLocation>
        <location evidence="1">Cell membrane</location>
        <topology evidence="1">Multi-pass membrane protein</topology>
    </subcellularLocation>
</comment>
<proteinExistence type="predicted"/>
<dbReference type="RefSeq" id="WP_262310587.1">
    <property type="nucleotide sequence ID" value="NZ_CP106679.1"/>
</dbReference>
<dbReference type="PROSITE" id="PS50156">
    <property type="entry name" value="SSD"/>
    <property type="match status" value="2"/>
</dbReference>
<feature type="transmembrane region" description="Helical" evidence="6">
    <location>
        <begin position="347"/>
        <end position="371"/>
    </location>
</feature>
<feature type="transmembrane region" description="Helical" evidence="6">
    <location>
        <begin position="608"/>
        <end position="627"/>
    </location>
</feature>
<reference evidence="8" key="1">
    <citation type="submission" date="2022-09" db="EMBL/GenBank/DDBJ databases">
        <title>Comparative genomics and taxonomic characterization of three novel marine species of genus Reichenbachiella exhibiting antioxidant and polysaccharide degradation activities.</title>
        <authorList>
            <person name="Muhammad N."/>
            <person name="Lee Y.-J."/>
            <person name="Ko J."/>
            <person name="Kim S.-G."/>
        </authorList>
    </citation>
    <scope>NUCLEOTIDE SEQUENCE</scope>
    <source>
        <strain evidence="8">BKB1-1</strain>
    </source>
</reference>
<dbReference type="PANTHER" id="PTHR33406">
    <property type="entry name" value="MEMBRANE PROTEIN MJ1562-RELATED"/>
    <property type="match status" value="1"/>
</dbReference>
<feature type="transmembrane region" description="Helical" evidence="6">
    <location>
        <begin position="710"/>
        <end position="727"/>
    </location>
</feature>
<feature type="transmembrane region" description="Helical" evidence="6">
    <location>
        <begin position="404"/>
        <end position="421"/>
    </location>
</feature>
<keyword evidence="3 6" id="KW-0812">Transmembrane</keyword>
<dbReference type="Pfam" id="PF03176">
    <property type="entry name" value="MMPL"/>
    <property type="match status" value="2"/>
</dbReference>
<dbReference type="InterPro" id="IPR000731">
    <property type="entry name" value="SSD"/>
</dbReference>
<evidence type="ECO:0000256" key="6">
    <source>
        <dbReference type="SAM" id="Phobius"/>
    </source>
</evidence>
<feature type="transmembrane region" description="Helical" evidence="6">
    <location>
        <begin position="662"/>
        <end position="682"/>
    </location>
</feature>
<evidence type="ECO:0000256" key="2">
    <source>
        <dbReference type="ARBA" id="ARBA00022475"/>
    </source>
</evidence>
<feature type="transmembrane region" description="Helical" evidence="6">
    <location>
        <begin position="12"/>
        <end position="29"/>
    </location>
</feature>
<dbReference type="SUPFAM" id="SSF82866">
    <property type="entry name" value="Multidrug efflux transporter AcrB transmembrane domain"/>
    <property type="match status" value="2"/>
</dbReference>
<dbReference type="InterPro" id="IPR004869">
    <property type="entry name" value="MMPL_dom"/>
</dbReference>
<evidence type="ECO:0000256" key="3">
    <source>
        <dbReference type="ARBA" id="ARBA00022692"/>
    </source>
</evidence>
<dbReference type="Proteomes" id="UP001065174">
    <property type="component" value="Chromosome"/>
</dbReference>
<sequence>MWNLLSSLIIKFRLYLIILLLGITAFMGYKGQYVKWSFVLANVVPDHDPDMIDFKAFKESFGEDGNILALGILDSAIYKTDNFRKLGYMSDELMNINGVNDVLSLPSLKKLVKDQEAKQFKLEPVFDKIPSDQAELDSLIQYALGIKFYSGQLINPTNGANMVLVTIQKELMNSDERNRVISDILFITHAFEKDTGIKLRYAGLPYVRYINTSLLKDELRMFLILSVIVTGFILFLFFRSFKVLLVALCIIGMVVVWVIGTLVLLDYEITLLTGLLPPIIVVIGIPNTVYMINKYHQEYFAHGDQERAIRTIIRKIGIVTFITNMTTAVGFLVLALTDIVILKEFGIVAGINILATFMVSMIMIPAVFSYLKPPSKRHLKHLQFKPLDRVLTALDLLVHRYKEVVFVVTAVVCVVCVYGISKIEAVSFMVDDLPEESQTKQDLLFFEEHFAGVMPLEIVVDTKKRKGVQNLNNLRKIDQFESFLDSIDFISKPLSVVSFIKATRQAFYNDKPIYYDLPNERDKNFILRYLSKATDEGDLASAFVDSTGQKIRISLKMADIGSVKMDSLVNQVIQPRIDTIFGDKKFDIAITGTTLLFIKGNKFLIDNLVMSMVIAFVIIAFIMGLLFKNFKMIVICLIPNIIPLLITGGMMGLVGIPLKPSTALIFSIAFGISVDDSIHFLAKYRQELFANNFFVPVAVSKSIRETGASMIYTSVILFFGFVIFAASDFGGTVALGTLTSTTLLMAMLTNLTLLPALLLRFDNGKRNKQEHPLIEQYPEFYEESEDEEIDLDMIEVDPNTTKE</sequence>
<dbReference type="PANTHER" id="PTHR33406:SF12">
    <property type="entry name" value="BLR2997 PROTEIN"/>
    <property type="match status" value="1"/>
</dbReference>
<feature type="domain" description="SSD" evidence="7">
    <location>
        <begin position="609"/>
        <end position="760"/>
    </location>
</feature>
<dbReference type="EMBL" id="CP106679">
    <property type="protein sequence ID" value="UXP33158.1"/>
    <property type="molecule type" value="Genomic_DNA"/>
</dbReference>
<evidence type="ECO:0000313" key="8">
    <source>
        <dbReference type="EMBL" id="UXP33158.1"/>
    </source>
</evidence>
<accession>A0ABY6CUN5</accession>
<evidence type="ECO:0000256" key="1">
    <source>
        <dbReference type="ARBA" id="ARBA00004651"/>
    </source>
</evidence>
<protein>
    <submittedName>
        <fullName evidence="8">MMPL family transporter</fullName>
    </submittedName>
</protein>
<organism evidence="8 9">
    <name type="scientific">Reichenbachiella agarivorans</name>
    <dbReference type="NCBI Taxonomy" id="2979464"/>
    <lineage>
        <taxon>Bacteria</taxon>
        <taxon>Pseudomonadati</taxon>
        <taxon>Bacteroidota</taxon>
        <taxon>Cytophagia</taxon>
        <taxon>Cytophagales</taxon>
        <taxon>Reichenbachiellaceae</taxon>
        <taxon>Reichenbachiella</taxon>
    </lineage>
</organism>
<evidence type="ECO:0000313" key="9">
    <source>
        <dbReference type="Proteomes" id="UP001065174"/>
    </source>
</evidence>
<keyword evidence="4 6" id="KW-1133">Transmembrane helix</keyword>
<feature type="transmembrane region" description="Helical" evidence="6">
    <location>
        <begin position="219"/>
        <end position="238"/>
    </location>
</feature>
<feature type="transmembrane region" description="Helical" evidence="6">
    <location>
        <begin position="733"/>
        <end position="759"/>
    </location>
</feature>
<feature type="transmembrane region" description="Helical" evidence="6">
    <location>
        <begin position="312"/>
        <end position="335"/>
    </location>
</feature>
<evidence type="ECO:0000259" key="7">
    <source>
        <dbReference type="PROSITE" id="PS50156"/>
    </source>
</evidence>
<keyword evidence="9" id="KW-1185">Reference proteome</keyword>
<dbReference type="InterPro" id="IPR050545">
    <property type="entry name" value="Mycobact_MmpL"/>
</dbReference>
<feature type="domain" description="SSD" evidence="7">
    <location>
        <begin position="245"/>
        <end position="370"/>
    </location>
</feature>
<feature type="transmembrane region" description="Helical" evidence="6">
    <location>
        <begin position="634"/>
        <end position="656"/>
    </location>
</feature>
<gene>
    <name evidence="8" type="ORF">N6H18_04215</name>
</gene>
<dbReference type="Gene3D" id="1.20.1640.10">
    <property type="entry name" value="Multidrug efflux transporter AcrB transmembrane domain"/>
    <property type="match status" value="2"/>
</dbReference>
<evidence type="ECO:0000256" key="4">
    <source>
        <dbReference type="ARBA" id="ARBA00022989"/>
    </source>
</evidence>
<keyword evidence="2" id="KW-1003">Cell membrane</keyword>
<evidence type="ECO:0000256" key="5">
    <source>
        <dbReference type="ARBA" id="ARBA00023136"/>
    </source>
</evidence>
<feature type="transmembrane region" description="Helical" evidence="6">
    <location>
        <begin position="271"/>
        <end position="292"/>
    </location>
</feature>
<name>A0ABY6CUN5_9BACT</name>
<feature type="transmembrane region" description="Helical" evidence="6">
    <location>
        <begin position="245"/>
        <end position="265"/>
    </location>
</feature>
<keyword evidence="5 6" id="KW-0472">Membrane</keyword>